<dbReference type="Gene3D" id="3.30.2320.10">
    <property type="entry name" value="hypothetical protein PF0899 domain"/>
    <property type="match status" value="1"/>
</dbReference>
<dbReference type="InterPro" id="IPR054612">
    <property type="entry name" value="Phage_capsid-like_C"/>
</dbReference>
<dbReference type="EMBL" id="SNUZ01000013">
    <property type="protein sequence ID" value="MCL3788280.1"/>
    <property type="molecule type" value="Genomic_DNA"/>
</dbReference>
<keyword evidence="5" id="KW-1185">Reference proteome</keyword>
<protein>
    <submittedName>
        <fullName evidence="4">Phage major capsid protein</fullName>
    </submittedName>
</protein>
<dbReference type="Gene3D" id="3.30.2400.10">
    <property type="entry name" value="Major capsid protein gp5"/>
    <property type="match status" value="1"/>
</dbReference>
<organism evidence="4 5">
    <name type="scientific">Ruminococcus bromii</name>
    <dbReference type="NCBI Taxonomy" id="40518"/>
    <lineage>
        <taxon>Bacteria</taxon>
        <taxon>Bacillati</taxon>
        <taxon>Bacillota</taxon>
        <taxon>Clostridia</taxon>
        <taxon>Eubacteriales</taxon>
        <taxon>Oscillospiraceae</taxon>
        <taxon>Ruminococcus</taxon>
    </lineage>
</organism>
<dbReference type="Pfam" id="PF05065">
    <property type="entry name" value="Phage_capsid"/>
    <property type="match status" value="1"/>
</dbReference>
<comment type="caution">
    <text evidence="4">The sequence shown here is derived from an EMBL/GenBank/DDBJ whole genome shotgun (WGS) entry which is preliminary data.</text>
</comment>
<feature type="domain" description="Phage capsid-like C-terminal" evidence="3">
    <location>
        <begin position="125"/>
        <end position="397"/>
    </location>
</feature>
<gene>
    <name evidence="4" type="ORF">E2N93_09765</name>
</gene>
<dbReference type="RefSeq" id="WP_249377161.1">
    <property type="nucleotide sequence ID" value="NZ_SNUZ01000013.1"/>
</dbReference>
<dbReference type="InterPro" id="IPR024455">
    <property type="entry name" value="Phage_capsid"/>
</dbReference>
<dbReference type="SUPFAM" id="SSF56563">
    <property type="entry name" value="Major capsid protein gp5"/>
    <property type="match status" value="1"/>
</dbReference>
<name>A0ABT0NJ49_9FIRM</name>
<evidence type="ECO:0000313" key="5">
    <source>
        <dbReference type="Proteomes" id="UP001056693"/>
    </source>
</evidence>
<proteinExistence type="predicted"/>
<dbReference type="NCBIfam" id="TIGR01554">
    <property type="entry name" value="major_cap_HK97"/>
    <property type="match status" value="1"/>
</dbReference>
<feature type="region of interest" description="Disordered" evidence="2">
    <location>
        <begin position="66"/>
        <end position="91"/>
    </location>
</feature>
<reference evidence="4 5" key="1">
    <citation type="submission" date="2019-03" db="EMBL/GenBank/DDBJ databases">
        <authorList>
            <person name="Molinero N."/>
            <person name="Sanchez B."/>
            <person name="Walker A."/>
            <person name="Duncan S."/>
            <person name="Delgado S."/>
            <person name="Margolles A."/>
        </authorList>
    </citation>
    <scope>NUCLEOTIDE SEQUENCE [LARGE SCALE GENOMIC DNA]</scope>
    <source>
        <strain evidence="4 5">IPLA60002</strain>
    </source>
</reference>
<evidence type="ECO:0000256" key="1">
    <source>
        <dbReference type="ARBA" id="ARBA00004328"/>
    </source>
</evidence>
<dbReference type="Proteomes" id="UP001056693">
    <property type="component" value="Unassembled WGS sequence"/>
</dbReference>
<evidence type="ECO:0000259" key="3">
    <source>
        <dbReference type="Pfam" id="PF05065"/>
    </source>
</evidence>
<accession>A0ABT0NJ49</accession>
<sequence>MTINELREKRNQAWNAAKAFVETKRDKDGLLSDEDAATYAQMEKKVQDYGTEIERMEAMAAMEAQLSKPTSAPITEKPLNGKSAEDKKPKSFLATDSYRSGMLNALRTNFRQISNVLQEGIDANGGYLVPDEYDSRLIQVLNEENVMRSLGTAVTTSGEHKINIAATKPAAAWIEEGGALTFGDATFDQIILDAHKLHVAVKVTEELLYDNAFNLENYILEQFGKALANAEEDAFINGNGTGQPLGILAETGGAQVGVTTKSSGKVTADEIIDLVYSLKRPYRKNAVFLANDACVAELRKLKDSTGQYLWQPSLQAGEPDRVLGYKVYTSAYFPVPAPGKAAVAFGDFSYYNIGDRGSRSIAELKELFAGNGMVGFVAKERVDGKLVLPEAVKLLKMASA</sequence>
<evidence type="ECO:0000313" key="4">
    <source>
        <dbReference type="EMBL" id="MCL3788280.1"/>
    </source>
</evidence>
<comment type="subcellular location">
    <subcellularLocation>
        <location evidence="1">Virion</location>
    </subcellularLocation>
</comment>
<evidence type="ECO:0000256" key="2">
    <source>
        <dbReference type="SAM" id="MobiDB-lite"/>
    </source>
</evidence>